<reference evidence="3 4" key="1">
    <citation type="journal article" date="2014" name="Genome Announc.">
        <title>Complete Genome Sequence of Amino Acid-Utilizing Eubacterium acidaminophilum al-2 (DSM 3953).</title>
        <authorList>
            <person name="Poehlein A."/>
            <person name="Andreesen J.R."/>
            <person name="Daniel R."/>
        </authorList>
    </citation>
    <scope>NUCLEOTIDE SEQUENCE [LARGE SCALE GENOMIC DNA]</scope>
    <source>
        <strain evidence="3 4">DSM 3953</strain>
        <plasmid evidence="4">Plasmid EAL2_808p</plasmid>
    </source>
</reference>
<dbReference type="InterPro" id="IPR006684">
    <property type="entry name" value="YbgC/YbaW"/>
</dbReference>
<keyword evidence="2" id="KW-0378">Hydrolase</keyword>
<dbReference type="GO" id="GO:0047617">
    <property type="term" value="F:fatty acyl-CoA hydrolase activity"/>
    <property type="evidence" value="ECO:0007669"/>
    <property type="project" value="TreeGrafter"/>
</dbReference>
<dbReference type="CDD" id="cd00586">
    <property type="entry name" value="4HBT"/>
    <property type="match status" value="1"/>
</dbReference>
<dbReference type="InterPro" id="IPR029069">
    <property type="entry name" value="HotDog_dom_sf"/>
</dbReference>
<dbReference type="AlphaFoldDB" id="W8U9K6"/>
<comment type="similarity">
    <text evidence="1">Belongs to the 4-hydroxybenzoyl-CoA thioesterase family.</text>
</comment>
<evidence type="ECO:0000256" key="1">
    <source>
        <dbReference type="ARBA" id="ARBA00005953"/>
    </source>
</evidence>
<dbReference type="Gene3D" id="3.10.129.10">
    <property type="entry name" value="Hotdog Thioesterase"/>
    <property type="match status" value="1"/>
</dbReference>
<accession>W8U9K6</accession>
<proteinExistence type="inferred from homology"/>
<evidence type="ECO:0000313" key="4">
    <source>
        <dbReference type="Proteomes" id="UP000019591"/>
    </source>
</evidence>
<dbReference type="NCBIfam" id="TIGR00051">
    <property type="entry name" value="YbgC/FadM family acyl-CoA thioesterase"/>
    <property type="match status" value="1"/>
</dbReference>
<geneLocation type="plasmid" evidence="3 4">
    <name>EAL2_808p</name>
</geneLocation>
<protein>
    <submittedName>
        <fullName evidence="3">Putative thioesterase</fullName>
    </submittedName>
</protein>
<dbReference type="Proteomes" id="UP000019591">
    <property type="component" value="Plasmid EAL2_808p"/>
</dbReference>
<sequence length="138" mass="15827">MFTDSIEMSVRYAETDVMGVAHHSVYYVWFEVGRTELIKKCGMSYSQMEKEGIMLPLTESSCSYIRGLVYEEEFTLITRLEELTGAKAVFSYVIIKKESGDIAARGRTVHPFVDSKFRVVNIRKKAPRIWELLSSIAK</sequence>
<dbReference type="HOGENOM" id="CLU_101141_3_3_9"/>
<dbReference type="InterPro" id="IPR050563">
    <property type="entry name" value="4-hydroxybenzoyl-CoA_TE"/>
</dbReference>
<dbReference type="EMBL" id="CP007453">
    <property type="protein sequence ID" value="AHM57541.1"/>
    <property type="molecule type" value="Genomic_DNA"/>
</dbReference>
<dbReference type="SUPFAM" id="SSF54637">
    <property type="entry name" value="Thioesterase/thiol ester dehydrase-isomerase"/>
    <property type="match status" value="1"/>
</dbReference>
<dbReference type="Pfam" id="PF13279">
    <property type="entry name" value="4HBT_2"/>
    <property type="match status" value="1"/>
</dbReference>
<evidence type="ECO:0000256" key="2">
    <source>
        <dbReference type="ARBA" id="ARBA00022801"/>
    </source>
</evidence>
<dbReference type="PIRSF" id="PIRSF003230">
    <property type="entry name" value="YbgC"/>
    <property type="match status" value="1"/>
</dbReference>
<organism evidence="3 4">
    <name type="scientific">Peptoclostridium acidaminophilum DSM 3953</name>
    <dbReference type="NCBI Taxonomy" id="1286171"/>
    <lineage>
        <taxon>Bacteria</taxon>
        <taxon>Bacillati</taxon>
        <taxon>Bacillota</taxon>
        <taxon>Clostridia</taxon>
        <taxon>Peptostreptococcales</taxon>
        <taxon>Peptoclostridiaceae</taxon>
        <taxon>Peptoclostridium</taxon>
    </lineage>
</organism>
<dbReference type="PATRIC" id="fig|1286171.3.peg.2211"/>
<dbReference type="OrthoDB" id="9800856at2"/>
<dbReference type="PANTHER" id="PTHR31793:SF27">
    <property type="entry name" value="NOVEL THIOESTERASE SUPERFAMILY DOMAIN AND SAPOSIN A-TYPE DOMAIN CONTAINING PROTEIN (0610012H03RIK)"/>
    <property type="match status" value="1"/>
</dbReference>
<evidence type="ECO:0000313" key="3">
    <source>
        <dbReference type="EMBL" id="AHM57541.1"/>
    </source>
</evidence>
<dbReference type="KEGG" id="eac:EAL2_808p00340"/>
<keyword evidence="3" id="KW-0614">Plasmid</keyword>
<keyword evidence="4" id="KW-1185">Reference proteome</keyword>
<gene>
    <name evidence="3" type="ORF">EAL2_808p00340</name>
</gene>
<dbReference type="PANTHER" id="PTHR31793">
    <property type="entry name" value="4-HYDROXYBENZOYL-COA THIOESTERASE FAMILY MEMBER"/>
    <property type="match status" value="1"/>
</dbReference>
<dbReference type="RefSeq" id="WP_025436457.1">
    <property type="nucleotide sequence ID" value="NZ_CP007453.1"/>
</dbReference>
<name>W8U9K6_PEPAC</name>
<dbReference type="eggNOG" id="COG0824">
    <property type="taxonomic scope" value="Bacteria"/>
</dbReference>